<gene>
    <name evidence="8" type="ORF">FHR95_002518</name>
</gene>
<keyword evidence="9" id="KW-1185">Reference proteome</keyword>
<evidence type="ECO:0000256" key="7">
    <source>
        <dbReference type="ARBA" id="ARBA00022694"/>
    </source>
</evidence>
<keyword evidence="7" id="KW-0819">tRNA processing</keyword>
<dbReference type="EMBL" id="JACHXQ010000008">
    <property type="protein sequence ID" value="MBB3184943.1"/>
    <property type="molecule type" value="Genomic_DNA"/>
</dbReference>
<evidence type="ECO:0000313" key="8">
    <source>
        <dbReference type="EMBL" id="MBB3184943.1"/>
    </source>
</evidence>
<accession>A0A7W5DLT1</accession>
<reference evidence="8 9" key="1">
    <citation type="submission" date="2020-08" db="EMBL/GenBank/DDBJ databases">
        <title>Genomic Encyclopedia of Type Strains, Phase III (KMG-III): the genomes of soil and plant-associated and newly described type strains.</title>
        <authorList>
            <person name="Whitman W."/>
        </authorList>
    </citation>
    <scope>NUCLEOTIDE SEQUENCE [LARGE SCALE GENOMIC DNA]</scope>
    <source>
        <strain evidence="8 9">CECT 7341</strain>
    </source>
</reference>
<keyword evidence="5" id="KW-0808">Transferase</keyword>
<dbReference type="Proteomes" id="UP000563050">
    <property type="component" value="Unassembled WGS sequence"/>
</dbReference>
<evidence type="ECO:0000256" key="5">
    <source>
        <dbReference type="ARBA" id="ARBA00022679"/>
    </source>
</evidence>
<dbReference type="SUPFAM" id="SSF53335">
    <property type="entry name" value="S-adenosyl-L-methionine-dependent methyltransferases"/>
    <property type="match status" value="1"/>
</dbReference>
<comment type="caution">
    <text evidence="8">The sequence shown here is derived from an EMBL/GenBank/DDBJ whole genome shotgun (WGS) entry which is preliminary data.</text>
</comment>
<dbReference type="Pfam" id="PF02390">
    <property type="entry name" value="Methyltransf_4"/>
    <property type="match status" value="1"/>
</dbReference>
<dbReference type="CDD" id="cd02440">
    <property type="entry name" value="AdoMet_MTases"/>
    <property type="match status" value="1"/>
</dbReference>
<dbReference type="InterPro" id="IPR029063">
    <property type="entry name" value="SAM-dependent_MTases_sf"/>
</dbReference>
<dbReference type="Gene3D" id="3.40.50.150">
    <property type="entry name" value="Vaccinia Virus protein VP39"/>
    <property type="match status" value="1"/>
</dbReference>
<comment type="catalytic activity">
    <reaction evidence="1">
        <text>guanosine(46) in tRNA + S-adenosyl-L-methionine = N(7)-methylguanosine(46) in tRNA + S-adenosyl-L-homocysteine</text>
        <dbReference type="Rhea" id="RHEA:42708"/>
        <dbReference type="Rhea" id="RHEA-COMP:10188"/>
        <dbReference type="Rhea" id="RHEA-COMP:10189"/>
        <dbReference type="ChEBI" id="CHEBI:57856"/>
        <dbReference type="ChEBI" id="CHEBI:59789"/>
        <dbReference type="ChEBI" id="CHEBI:74269"/>
        <dbReference type="ChEBI" id="CHEBI:74480"/>
        <dbReference type="EC" id="2.1.1.33"/>
    </reaction>
</comment>
<dbReference type="AlphaFoldDB" id="A0A7W5DLT1"/>
<dbReference type="PROSITE" id="PS51625">
    <property type="entry name" value="SAM_MT_TRMB"/>
    <property type="match status" value="1"/>
</dbReference>
<sequence>MPRPCAVGLWLVECASFRHSAESAAMTARSRSIVSRQTGPHEDLARRVTRALEHPLRKPLAEHTREAFARARDWRERRDGASLILDAGCGVGLSTRRLAEQFPSAAVIGIDRSADRLSRDHGRLPDNALLVRADLVDFWRLALAEGWRPARHYLLYPNPYPKAAHLKMRWQGHPVLPVILALGGRLELRSNWRLYVEEFALAVTQVTARAAEAEPFVPGEACLTPFEQKYHASGQALWRLVVELPHAPGLVPGEALPAAGEER</sequence>
<evidence type="ECO:0000256" key="2">
    <source>
        <dbReference type="ARBA" id="ARBA00003015"/>
    </source>
</evidence>
<protein>
    <recommendedName>
        <fullName evidence="3">tRNA (guanine(46)-N(7))-methyltransferase</fullName>
        <ecNumber evidence="3">2.1.1.33</ecNumber>
    </recommendedName>
</protein>
<dbReference type="InterPro" id="IPR003358">
    <property type="entry name" value="tRNA_(Gua-N-7)_MeTrfase_Trmb"/>
</dbReference>
<dbReference type="EC" id="2.1.1.33" evidence="3"/>
<name>A0A7W5DLT1_9GAMM</name>
<organism evidence="8 9">
    <name type="scientific">Halomonas fontilapidosi</name>
    <dbReference type="NCBI Taxonomy" id="616675"/>
    <lineage>
        <taxon>Bacteria</taxon>
        <taxon>Pseudomonadati</taxon>
        <taxon>Pseudomonadota</taxon>
        <taxon>Gammaproteobacteria</taxon>
        <taxon>Oceanospirillales</taxon>
        <taxon>Halomonadaceae</taxon>
        <taxon>Halomonas</taxon>
    </lineage>
</organism>
<comment type="function">
    <text evidence="2">Catalyzes the formation of N(7)-methylguanine at position 46 (m7G46) in tRNA.</text>
</comment>
<keyword evidence="4 8" id="KW-0489">Methyltransferase</keyword>
<evidence type="ECO:0000256" key="6">
    <source>
        <dbReference type="ARBA" id="ARBA00022691"/>
    </source>
</evidence>
<evidence type="ECO:0000313" key="9">
    <source>
        <dbReference type="Proteomes" id="UP000563050"/>
    </source>
</evidence>
<dbReference type="GO" id="GO:0008176">
    <property type="term" value="F:tRNA (guanine(46)-N7)-methyltransferase activity"/>
    <property type="evidence" value="ECO:0007669"/>
    <property type="project" value="UniProtKB-EC"/>
</dbReference>
<evidence type="ECO:0000256" key="3">
    <source>
        <dbReference type="ARBA" id="ARBA00011977"/>
    </source>
</evidence>
<proteinExistence type="predicted"/>
<keyword evidence="6" id="KW-0949">S-adenosyl-L-methionine</keyword>
<evidence type="ECO:0000256" key="1">
    <source>
        <dbReference type="ARBA" id="ARBA00000142"/>
    </source>
</evidence>
<evidence type="ECO:0000256" key="4">
    <source>
        <dbReference type="ARBA" id="ARBA00022603"/>
    </source>
</evidence>